<gene>
    <name evidence="2" type="ORF">G7087_14080</name>
</gene>
<dbReference type="Pfam" id="PF10544">
    <property type="entry name" value="T5orf172"/>
    <property type="match status" value="1"/>
</dbReference>
<accession>A0ABX0HYU1</accession>
<keyword evidence="3" id="KW-1185">Reference proteome</keyword>
<comment type="caution">
    <text evidence="2">The sequence shown here is derived from an EMBL/GenBank/DDBJ whole genome shotgun (WGS) entry which is preliminary data.</text>
</comment>
<organism evidence="2 3">
    <name type="scientific">Rubrivivax benzoatilyticus</name>
    <dbReference type="NCBI Taxonomy" id="316997"/>
    <lineage>
        <taxon>Bacteria</taxon>
        <taxon>Pseudomonadati</taxon>
        <taxon>Pseudomonadota</taxon>
        <taxon>Betaproteobacteria</taxon>
        <taxon>Burkholderiales</taxon>
        <taxon>Sphaerotilaceae</taxon>
        <taxon>Rubrivivax</taxon>
    </lineage>
</organism>
<dbReference type="EMBL" id="JAAOCD010000006">
    <property type="protein sequence ID" value="NHK99511.1"/>
    <property type="molecule type" value="Genomic_DNA"/>
</dbReference>
<evidence type="ECO:0000313" key="3">
    <source>
        <dbReference type="Proteomes" id="UP000802098"/>
    </source>
</evidence>
<feature type="domain" description="Bacteriophage T5 Orf172 DNA-binding" evidence="1">
    <location>
        <begin position="12"/>
        <end position="96"/>
    </location>
</feature>
<dbReference type="Proteomes" id="UP000802098">
    <property type="component" value="Unassembled WGS sequence"/>
</dbReference>
<evidence type="ECO:0000259" key="1">
    <source>
        <dbReference type="Pfam" id="PF10544"/>
    </source>
</evidence>
<proteinExistence type="predicted"/>
<protein>
    <submittedName>
        <fullName evidence="2">GIY-YIG nuclease family protein</fullName>
    </submittedName>
</protein>
<reference evidence="2 3" key="1">
    <citation type="submission" date="2020-03" db="EMBL/GenBank/DDBJ databases">
        <title>Rubrivivax benzoatilyticus JA2 (sequenced after 10 years sub-culturing).</title>
        <authorList>
            <person name="Gupta D."/>
            <person name="Chintalapati S."/>
            <person name="Chintalapati V.R."/>
        </authorList>
    </citation>
    <scope>NUCLEOTIDE SEQUENCE [LARGE SCALE GENOMIC DNA]</scope>
    <source>
        <strain evidence="2 3">JA2-Mal</strain>
    </source>
</reference>
<evidence type="ECO:0000313" key="2">
    <source>
        <dbReference type="EMBL" id="NHK99511.1"/>
    </source>
</evidence>
<dbReference type="RefSeq" id="WP_009855602.1">
    <property type="nucleotide sequence ID" value="NZ_JAAOCD010000006.1"/>
</dbReference>
<sequence>MSNAMTTDRASVYVLMRRDRRRFKLGWARRPLHRARRLPEFRRGELDLEHSRAIWLPSRQRAEQVERSMHKSLAPYRVPAEHRGDGAAEWFAGTAQDTALRMLAQMPLQESSNATARLLPLTVPAPPSDAVSIETGPQDTWWRIEDVLSRLALHWPVSVSEEPAAVVVHGFRIRDPCDPDDLRRAALDADTYQCWCDGRPLAFVQTLRWEGDDLVLRMTPATVIAGWEGGHEIAWQVSGFLARLRRRSPIRPTH</sequence>
<dbReference type="InterPro" id="IPR018306">
    <property type="entry name" value="Phage_T5_Orf172_DNA-bd"/>
</dbReference>
<name>A0ABX0HYU1_9BURK</name>